<name>A0AAV7PJI2_PLEWA</name>
<dbReference type="AlphaFoldDB" id="A0AAV7PJI2"/>
<protein>
    <submittedName>
        <fullName evidence="1">Uncharacterized protein</fullName>
    </submittedName>
</protein>
<gene>
    <name evidence="1" type="ORF">NDU88_006844</name>
</gene>
<dbReference type="Proteomes" id="UP001066276">
    <property type="component" value="Chromosome 7"/>
</dbReference>
<accession>A0AAV7PJI2</accession>
<dbReference type="EMBL" id="JANPWB010000011">
    <property type="protein sequence ID" value="KAJ1128466.1"/>
    <property type="molecule type" value="Genomic_DNA"/>
</dbReference>
<keyword evidence="2" id="KW-1185">Reference proteome</keyword>
<reference evidence="1" key="1">
    <citation type="journal article" date="2022" name="bioRxiv">
        <title>Sequencing and chromosome-scale assembly of the giantPleurodeles waltlgenome.</title>
        <authorList>
            <person name="Brown T."/>
            <person name="Elewa A."/>
            <person name="Iarovenko S."/>
            <person name="Subramanian E."/>
            <person name="Araus A.J."/>
            <person name="Petzold A."/>
            <person name="Susuki M."/>
            <person name="Suzuki K.-i.T."/>
            <person name="Hayashi T."/>
            <person name="Toyoda A."/>
            <person name="Oliveira C."/>
            <person name="Osipova E."/>
            <person name="Leigh N.D."/>
            <person name="Simon A."/>
            <person name="Yun M.H."/>
        </authorList>
    </citation>
    <scope>NUCLEOTIDE SEQUENCE</scope>
    <source>
        <strain evidence="1">20211129_DDA</strain>
        <tissue evidence="1">Liver</tissue>
    </source>
</reference>
<sequence length="115" mass="12375">MQGLMAPIRGLAWEWPREEALPRLEVGCGHPFPAFFGLLVRSFLAAPRGYVPSEPEWPHQWVHRPAGPSGVVVWMPMALLVGGATSVLRSALQPRGLALCSLEGRGCVLALVAAP</sequence>
<organism evidence="1 2">
    <name type="scientific">Pleurodeles waltl</name>
    <name type="common">Iberian ribbed newt</name>
    <dbReference type="NCBI Taxonomy" id="8319"/>
    <lineage>
        <taxon>Eukaryota</taxon>
        <taxon>Metazoa</taxon>
        <taxon>Chordata</taxon>
        <taxon>Craniata</taxon>
        <taxon>Vertebrata</taxon>
        <taxon>Euteleostomi</taxon>
        <taxon>Amphibia</taxon>
        <taxon>Batrachia</taxon>
        <taxon>Caudata</taxon>
        <taxon>Salamandroidea</taxon>
        <taxon>Salamandridae</taxon>
        <taxon>Pleurodelinae</taxon>
        <taxon>Pleurodeles</taxon>
    </lineage>
</organism>
<proteinExistence type="predicted"/>
<evidence type="ECO:0000313" key="1">
    <source>
        <dbReference type="EMBL" id="KAJ1128466.1"/>
    </source>
</evidence>
<evidence type="ECO:0000313" key="2">
    <source>
        <dbReference type="Proteomes" id="UP001066276"/>
    </source>
</evidence>
<comment type="caution">
    <text evidence="1">The sequence shown here is derived from an EMBL/GenBank/DDBJ whole genome shotgun (WGS) entry which is preliminary data.</text>
</comment>